<dbReference type="Proteomes" id="UP001652628">
    <property type="component" value="Chromosome 2L"/>
</dbReference>
<reference evidence="6" key="1">
    <citation type="submission" date="2025-08" db="UniProtKB">
        <authorList>
            <consortium name="RefSeq"/>
        </authorList>
    </citation>
    <scope>IDENTIFICATION</scope>
</reference>
<name>A0ABM4TS13_DROSZ</name>
<sequence>MHLATVVFLLFAVFLISGIDASQYRGKFEDPAHPGKCVVEGLVLEANQTGRHPKECARVDCREDSEAEISSCGADVLHPGYKFGKYTAPNAEYPACCNRDIIKE</sequence>
<comment type="subcellular location">
    <subcellularLocation>
        <location evidence="1">Secreted</location>
    </subcellularLocation>
</comment>
<proteinExistence type="predicted"/>
<evidence type="ECO:0000313" key="5">
    <source>
        <dbReference type="Proteomes" id="UP001652628"/>
    </source>
</evidence>
<keyword evidence="5" id="KW-1185">Reference proteome</keyword>
<dbReference type="InterPro" id="IPR029277">
    <property type="entry name" value="SVWC_dom"/>
</dbReference>
<evidence type="ECO:0000256" key="1">
    <source>
        <dbReference type="ARBA" id="ARBA00004613"/>
    </source>
</evidence>
<evidence type="ECO:0000313" key="6">
    <source>
        <dbReference type="RefSeq" id="XP_070852762.1"/>
    </source>
</evidence>
<evidence type="ECO:0000259" key="4">
    <source>
        <dbReference type="SMART" id="SM01318"/>
    </source>
</evidence>
<evidence type="ECO:0000256" key="2">
    <source>
        <dbReference type="ARBA" id="ARBA00022525"/>
    </source>
</evidence>
<gene>
    <name evidence="6" type="primary">LOC139353185</name>
</gene>
<keyword evidence="2" id="KW-0964">Secreted</keyword>
<accession>A0ABM4TS13</accession>
<dbReference type="PANTHER" id="PTHR39957">
    <property type="entry name" value="AT09846P1-RELATED"/>
    <property type="match status" value="1"/>
</dbReference>
<feature type="signal peptide" evidence="3">
    <location>
        <begin position="1"/>
        <end position="21"/>
    </location>
</feature>
<feature type="domain" description="Single" evidence="4">
    <location>
        <begin position="37"/>
        <end position="103"/>
    </location>
</feature>
<dbReference type="PANTHER" id="PTHR39957:SF1">
    <property type="entry name" value="AT09846P1-RELATED"/>
    <property type="match status" value="1"/>
</dbReference>
<dbReference type="RefSeq" id="XP_070852762.1">
    <property type="nucleotide sequence ID" value="XM_070996661.1"/>
</dbReference>
<organism evidence="5 6">
    <name type="scientific">Drosophila suzukii</name>
    <name type="common">Spotted-wing drosophila fruit fly</name>
    <dbReference type="NCBI Taxonomy" id="28584"/>
    <lineage>
        <taxon>Eukaryota</taxon>
        <taxon>Metazoa</taxon>
        <taxon>Ecdysozoa</taxon>
        <taxon>Arthropoda</taxon>
        <taxon>Hexapoda</taxon>
        <taxon>Insecta</taxon>
        <taxon>Pterygota</taxon>
        <taxon>Neoptera</taxon>
        <taxon>Endopterygota</taxon>
        <taxon>Diptera</taxon>
        <taxon>Brachycera</taxon>
        <taxon>Muscomorpha</taxon>
        <taxon>Ephydroidea</taxon>
        <taxon>Drosophilidae</taxon>
        <taxon>Drosophila</taxon>
        <taxon>Sophophora</taxon>
    </lineage>
</organism>
<dbReference type="SMART" id="SM01318">
    <property type="entry name" value="SVWC"/>
    <property type="match status" value="1"/>
</dbReference>
<dbReference type="Pfam" id="PF15430">
    <property type="entry name" value="SVWC"/>
    <property type="match status" value="1"/>
</dbReference>
<keyword evidence="3" id="KW-0732">Signal</keyword>
<dbReference type="GeneID" id="139353185"/>
<dbReference type="InterPro" id="IPR053308">
    <property type="entry name" value="Vago-like"/>
</dbReference>
<feature type="chain" id="PRO_5045428943" description="Single domain-containing protein" evidence="3">
    <location>
        <begin position="22"/>
        <end position="104"/>
    </location>
</feature>
<evidence type="ECO:0000256" key="3">
    <source>
        <dbReference type="SAM" id="SignalP"/>
    </source>
</evidence>
<protein>
    <recommendedName>
        <fullName evidence="4">Single domain-containing protein</fullName>
    </recommendedName>
</protein>